<dbReference type="InterPro" id="IPR002645">
    <property type="entry name" value="STAS_dom"/>
</dbReference>
<evidence type="ECO:0000259" key="3">
    <source>
        <dbReference type="PROSITE" id="PS50801"/>
    </source>
</evidence>
<dbReference type="CDD" id="cd07043">
    <property type="entry name" value="STAS_anti-anti-sigma_factors"/>
    <property type="match status" value="1"/>
</dbReference>
<dbReference type="Pfam" id="PF01740">
    <property type="entry name" value="STAS"/>
    <property type="match status" value="1"/>
</dbReference>
<dbReference type="NCBIfam" id="TIGR00377">
    <property type="entry name" value="ant_ant_sig"/>
    <property type="match status" value="1"/>
</dbReference>
<dbReference type="InterPro" id="IPR003658">
    <property type="entry name" value="Anti-sigma_ant"/>
</dbReference>
<dbReference type="InterPro" id="IPR036513">
    <property type="entry name" value="STAS_dom_sf"/>
</dbReference>
<reference evidence="4 5" key="1">
    <citation type="submission" date="2024-01" db="EMBL/GenBank/DDBJ databases">
        <title>Genome insights into Plantactinospora sonchi sp. nov.</title>
        <authorList>
            <person name="Wang L."/>
        </authorList>
    </citation>
    <scope>NUCLEOTIDE SEQUENCE [LARGE SCALE GENOMIC DNA]</scope>
    <source>
        <strain evidence="4 5">NEAU-QY2</strain>
    </source>
</reference>
<dbReference type="PANTHER" id="PTHR33495:SF2">
    <property type="entry name" value="ANTI-SIGMA FACTOR ANTAGONIST TM_1081-RELATED"/>
    <property type="match status" value="1"/>
</dbReference>
<proteinExistence type="inferred from homology"/>
<dbReference type="Gene3D" id="3.30.750.24">
    <property type="entry name" value="STAS domain"/>
    <property type="match status" value="1"/>
</dbReference>
<protein>
    <recommendedName>
        <fullName evidence="2">Anti-sigma factor antagonist</fullName>
    </recommendedName>
</protein>
<evidence type="ECO:0000256" key="2">
    <source>
        <dbReference type="RuleBase" id="RU003749"/>
    </source>
</evidence>
<comment type="similarity">
    <text evidence="1 2">Belongs to the anti-sigma-factor antagonist family.</text>
</comment>
<dbReference type="Proteomes" id="UP001332243">
    <property type="component" value="Unassembled WGS sequence"/>
</dbReference>
<sequence length="111" mass="11697">MIDVDQGEHSVVTIAGDLDFPCAELLRSTLASVLDAAPRTLTLDVGELTFIDSTGLSVLVYAWSRGQESGIPVNMRYIPPFLAATMDITGLSELLHRTSASTGTADDAATA</sequence>
<dbReference type="PROSITE" id="PS50801">
    <property type="entry name" value="STAS"/>
    <property type="match status" value="1"/>
</dbReference>
<organism evidence="4 5">
    <name type="scientific">Plantactinospora sonchi</name>
    <dbReference type="NCBI Taxonomy" id="1544735"/>
    <lineage>
        <taxon>Bacteria</taxon>
        <taxon>Bacillati</taxon>
        <taxon>Actinomycetota</taxon>
        <taxon>Actinomycetes</taxon>
        <taxon>Micromonosporales</taxon>
        <taxon>Micromonosporaceae</taxon>
        <taxon>Plantactinospora</taxon>
    </lineage>
</organism>
<feature type="domain" description="STAS" evidence="3">
    <location>
        <begin position="11"/>
        <end position="111"/>
    </location>
</feature>
<comment type="caution">
    <text evidence="4">The sequence shown here is derived from an EMBL/GenBank/DDBJ whole genome shotgun (WGS) entry which is preliminary data.</text>
</comment>
<evidence type="ECO:0000313" key="5">
    <source>
        <dbReference type="Proteomes" id="UP001332243"/>
    </source>
</evidence>
<dbReference type="EMBL" id="JAZGQK010000031">
    <property type="protein sequence ID" value="MEE6262723.1"/>
    <property type="molecule type" value="Genomic_DNA"/>
</dbReference>
<dbReference type="SUPFAM" id="SSF52091">
    <property type="entry name" value="SpoIIaa-like"/>
    <property type="match status" value="1"/>
</dbReference>
<name>A0ABU7S1Q6_9ACTN</name>
<evidence type="ECO:0000256" key="1">
    <source>
        <dbReference type="ARBA" id="ARBA00009013"/>
    </source>
</evidence>
<evidence type="ECO:0000313" key="4">
    <source>
        <dbReference type="EMBL" id="MEE6262723.1"/>
    </source>
</evidence>
<dbReference type="PANTHER" id="PTHR33495">
    <property type="entry name" value="ANTI-SIGMA FACTOR ANTAGONIST TM_1081-RELATED-RELATED"/>
    <property type="match status" value="1"/>
</dbReference>
<gene>
    <name evidence="4" type="ORF">V1633_30015</name>
</gene>
<accession>A0ABU7S1Q6</accession>
<keyword evidence="5" id="KW-1185">Reference proteome</keyword>
<dbReference type="RefSeq" id="WP_331217665.1">
    <property type="nucleotide sequence ID" value="NZ_JAZGQK010000031.1"/>
</dbReference>